<gene>
    <name evidence="3" type="ORF">M0R89_14895</name>
</gene>
<evidence type="ECO:0000313" key="3">
    <source>
        <dbReference type="EMBL" id="UPV73819.1"/>
    </source>
</evidence>
<dbReference type="Pfam" id="PF18545">
    <property type="entry name" value="HalOD1"/>
    <property type="match status" value="1"/>
</dbReference>
<evidence type="ECO:0000259" key="2">
    <source>
        <dbReference type="Pfam" id="PF18545"/>
    </source>
</evidence>
<reference evidence="3 4" key="1">
    <citation type="submission" date="2022-04" db="EMBL/GenBank/DDBJ databases">
        <title>Diverse halophilic archaea isolated from saline environments.</title>
        <authorList>
            <person name="Cui H.-L."/>
        </authorList>
    </citation>
    <scope>NUCLEOTIDE SEQUENCE [LARGE SCALE GENOMIC DNA]</scope>
    <source>
        <strain evidence="3 4">XZYJT49</strain>
    </source>
</reference>
<sequence>MTSEGMQQPIFTYEISPSESFSEGVIAAVAEASGTDAIAPKDAADSAEVLEPLYTVVDPDALNALLRDRDSGQDGVEVSFAYHDHEVTVSGGGRVEVERRSTTDEASD</sequence>
<dbReference type="EMBL" id="CP096659">
    <property type="protein sequence ID" value="UPV73819.1"/>
    <property type="molecule type" value="Genomic_DNA"/>
</dbReference>
<evidence type="ECO:0000256" key="1">
    <source>
        <dbReference type="SAM" id="MobiDB-lite"/>
    </source>
</evidence>
<feature type="region of interest" description="Disordered" evidence="1">
    <location>
        <begin position="89"/>
        <end position="108"/>
    </location>
</feature>
<feature type="compositionally biased region" description="Basic and acidic residues" evidence="1">
    <location>
        <begin position="95"/>
        <end position="108"/>
    </location>
</feature>
<organism evidence="3 4">
    <name type="scientific">Halorussus limi</name>
    <dbReference type="NCBI Taxonomy" id="2938695"/>
    <lineage>
        <taxon>Archaea</taxon>
        <taxon>Methanobacteriati</taxon>
        <taxon>Methanobacteriota</taxon>
        <taxon>Stenosarchaea group</taxon>
        <taxon>Halobacteria</taxon>
        <taxon>Halobacteriales</taxon>
        <taxon>Haladaptataceae</taxon>
        <taxon>Halorussus</taxon>
    </lineage>
</organism>
<dbReference type="RefSeq" id="WP_248649870.1">
    <property type="nucleotide sequence ID" value="NZ_CP096659.1"/>
</dbReference>
<dbReference type="AlphaFoldDB" id="A0A8U0HSI0"/>
<feature type="domain" description="Halobacterial output" evidence="2">
    <location>
        <begin position="18"/>
        <end position="98"/>
    </location>
</feature>
<protein>
    <recommendedName>
        <fullName evidence="2">Halobacterial output domain-containing protein</fullName>
    </recommendedName>
</protein>
<dbReference type="Proteomes" id="UP000830729">
    <property type="component" value="Chromosome"/>
</dbReference>
<keyword evidence="4" id="KW-1185">Reference proteome</keyword>
<dbReference type="GeneID" id="72186512"/>
<evidence type="ECO:0000313" key="4">
    <source>
        <dbReference type="Proteomes" id="UP000830729"/>
    </source>
</evidence>
<proteinExistence type="predicted"/>
<accession>A0A8U0HSI0</accession>
<name>A0A8U0HSI0_9EURY</name>
<dbReference type="InterPro" id="IPR040624">
    <property type="entry name" value="HalOD1"/>
</dbReference>
<dbReference type="KEGG" id="halx:M0R89_14895"/>